<evidence type="ECO:0000313" key="4">
    <source>
        <dbReference type="EMBL" id="APJ02700.1"/>
    </source>
</evidence>
<name>A0A1L4CXN1_9BACT</name>
<dbReference type="Pfam" id="PF02113">
    <property type="entry name" value="Peptidase_S13"/>
    <property type="match status" value="1"/>
</dbReference>
<comment type="similarity">
    <text evidence="1">Belongs to the peptidase S13 family.</text>
</comment>
<dbReference type="NCBIfam" id="TIGR00666">
    <property type="entry name" value="PBP4"/>
    <property type="match status" value="1"/>
</dbReference>
<dbReference type="AlphaFoldDB" id="A0A1L4CXN1"/>
<dbReference type="PANTHER" id="PTHR30023">
    <property type="entry name" value="D-ALANYL-D-ALANINE CARBOXYPEPTIDASE"/>
    <property type="match status" value="1"/>
</dbReference>
<dbReference type="Proteomes" id="UP000184731">
    <property type="component" value="Chromosome"/>
</dbReference>
<gene>
    <name evidence="4" type="ORF">AXG55_01635</name>
</gene>
<proteinExistence type="inferred from homology"/>
<reference evidence="4 5" key="1">
    <citation type="submission" date="2016-10" db="EMBL/GenBank/DDBJ databases">
        <title>Silvanigrella aquatica sp. nov., isolated from a freshwater lake located in the Black Forest, Germany, description of Silvanigrellaceae fam. nov., Silvanigrellales ord. nov., reclassification of the order Bdellovibrionales in the class Oligoflexia, reclassification of the families Bacteriovoracaceae and Halobacteriovoraceae in the new order Bacteriovoracales ord. nov., and reclassification of the family Pseudobacteriovoracaceae in the order Oligoflexiales.</title>
        <authorList>
            <person name="Hahn M.W."/>
            <person name="Schmidt J."/>
            <person name="Koll U."/>
            <person name="Rohde M."/>
            <person name="Verbag S."/>
            <person name="Pitt A."/>
            <person name="Nakai R."/>
            <person name="Naganuma T."/>
            <person name="Lang E."/>
        </authorList>
    </citation>
    <scope>NUCLEOTIDE SEQUENCE [LARGE SCALE GENOMIC DNA]</scope>
    <source>
        <strain evidence="4 5">MWH-Nonnen-W8red</strain>
    </source>
</reference>
<evidence type="ECO:0000313" key="5">
    <source>
        <dbReference type="Proteomes" id="UP000184731"/>
    </source>
</evidence>
<dbReference type="OrthoDB" id="5288781at2"/>
<keyword evidence="5" id="KW-1185">Reference proteome</keyword>
<keyword evidence="4" id="KW-0121">Carboxypeptidase</keyword>
<dbReference type="GO" id="GO:0004185">
    <property type="term" value="F:serine-type carboxypeptidase activity"/>
    <property type="evidence" value="ECO:0007669"/>
    <property type="project" value="InterPro"/>
</dbReference>
<protein>
    <submittedName>
        <fullName evidence="4">D-alanyl-D-alanine carboxypeptidase/D-alanyl-D-alanine-endopeptidase</fullName>
    </submittedName>
</protein>
<dbReference type="SUPFAM" id="SSF56601">
    <property type="entry name" value="beta-lactamase/transpeptidase-like"/>
    <property type="match status" value="1"/>
</dbReference>
<dbReference type="PANTHER" id="PTHR30023:SF0">
    <property type="entry name" value="PENICILLIN-SENSITIVE CARBOXYPEPTIDASE A"/>
    <property type="match status" value="1"/>
</dbReference>
<dbReference type="InterPro" id="IPR012338">
    <property type="entry name" value="Beta-lactam/transpept-like"/>
</dbReference>
<feature type="chain" id="PRO_5009858170" evidence="3">
    <location>
        <begin position="25"/>
        <end position="499"/>
    </location>
</feature>
<evidence type="ECO:0000256" key="3">
    <source>
        <dbReference type="SAM" id="SignalP"/>
    </source>
</evidence>
<keyword evidence="3" id="KW-0732">Signal</keyword>
<dbReference type="Gene3D" id="3.40.710.10">
    <property type="entry name" value="DD-peptidase/beta-lactamase superfamily"/>
    <property type="match status" value="2"/>
</dbReference>
<dbReference type="GO" id="GO:0000270">
    <property type="term" value="P:peptidoglycan metabolic process"/>
    <property type="evidence" value="ECO:0007669"/>
    <property type="project" value="TreeGrafter"/>
</dbReference>
<dbReference type="InterPro" id="IPR000667">
    <property type="entry name" value="Peptidase_S13"/>
</dbReference>
<keyword evidence="2" id="KW-0378">Hydrolase</keyword>
<dbReference type="KEGG" id="saqi:AXG55_01635"/>
<dbReference type="PRINTS" id="PR00922">
    <property type="entry name" value="DADACBPTASE3"/>
</dbReference>
<dbReference type="Gene3D" id="3.50.80.20">
    <property type="entry name" value="D-Ala-D-Ala carboxypeptidase C, peptidase S13"/>
    <property type="match status" value="1"/>
</dbReference>
<dbReference type="STRING" id="1915309.AXG55_01635"/>
<keyword evidence="4" id="KW-0645">Protease</keyword>
<dbReference type="EMBL" id="CP017834">
    <property type="protein sequence ID" value="APJ02700.1"/>
    <property type="molecule type" value="Genomic_DNA"/>
</dbReference>
<sequence length="499" mass="54630">MKKNLLNKTIFILIILISQNSAYAQDDSFPALKKLEKEGNQVSAMAVRLSDGKIIAELNSEKRLSPASVTKLILASKAIDTWGIDKTFTTKVFMRGKLNKEILNGDLIFYGVGDPSLTNEKLWFISTDVARYGIKKITGKIIVNNSFYGKVTDDENRIAGKTKSQNAYDSPLSSAAVNFSVLALVISPAQEEGHTAHIALEPYAMSNVKILGSVKTTKESSNTQLSVSRTSKNGKDTYIVSGNIALGSTPQRIYRSVSDPNLYAGETFNAFLNSAGVETSGMIDIDTSNITKNDVLVSQIESFPLDWQLRGLFQVSNNFIADMLTLNLINETNSKNKGDLKAGGKILEQYLKNIIQNSPWHDQKNQNSPIIIESGSGLTPNNRLSAKDIISVLDQMYFNGRGFPAYLAALPVIGEEGTLKKRFASSSEKHLQGRLRAKTGTLTEPVHVSALGGYSRLRNGDWVSFAIIVNGMKSKPQIDLKNIRDAIDSDLAKVLPSEL</sequence>
<evidence type="ECO:0000256" key="1">
    <source>
        <dbReference type="ARBA" id="ARBA00006096"/>
    </source>
</evidence>
<organism evidence="4 5">
    <name type="scientific">Silvanigrella aquatica</name>
    <dbReference type="NCBI Taxonomy" id="1915309"/>
    <lineage>
        <taxon>Bacteria</taxon>
        <taxon>Pseudomonadati</taxon>
        <taxon>Bdellovibrionota</taxon>
        <taxon>Oligoflexia</taxon>
        <taxon>Silvanigrellales</taxon>
        <taxon>Silvanigrellaceae</taxon>
        <taxon>Silvanigrella</taxon>
    </lineage>
</organism>
<accession>A0A1L4CXN1</accession>
<feature type="signal peptide" evidence="3">
    <location>
        <begin position="1"/>
        <end position="24"/>
    </location>
</feature>
<evidence type="ECO:0000256" key="2">
    <source>
        <dbReference type="ARBA" id="ARBA00022801"/>
    </source>
</evidence>
<dbReference type="GO" id="GO:0006508">
    <property type="term" value="P:proteolysis"/>
    <property type="evidence" value="ECO:0007669"/>
    <property type="project" value="InterPro"/>
</dbReference>
<dbReference type="RefSeq" id="WP_148696407.1">
    <property type="nucleotide sequence ID" value="NZ_CP017834.1"/>
</dbReference>